<dbReference type="PANTHER" id="PTHR31462:SF5">
    <property type="entry name" value="ENDOSOMAL_LYSOSOMAL PROTON CHANNEL TMEM175"/>
    <property type="match status" value="1"/>
</dbReference>
<evidence type="ECO:0000256" key="6">
    <source>
        <dbReference type="ARBA" id="ARBA00022826"/>
    </source>
</evidence>
<dbReference type="GO" id="GO:0005267">
    <property type="term" value="F:potassium channel activity"/>
    <property type="evidence" value="ECO:0007669"/>
    <property type="project" value="UniProtKB-KW"/>
</dbReference>
<evidence type="ECO:0000256" key="4">
    <source>
        <dbReference type="ARBA" id="ARBA00022538"/>
    </source>
</evidence>
<organism evidence="14 15">
    <name type="scientific">Atribacter laminatus</name>
    <dbReference type="NCBI Taxonomy" id="2847778"/>
    <lineage>
        <taxon>Bacteria</taxon>
        <taxon>Pseudomonadati</taxon>
        <taxon>Atribacterota</taxon>
        <taxon>Atribacteria</taxon>
        <taxon>Atribacterales</taxon>
        <taxon>Atribacteraceae</taxon>
        <taxon>Atribacter</taxon>
    </lineage>
</organism>
<evidence type="ECO:0000256" key="9">
    <source>
        <dbReference type="ARBA" id="ARBA00023065"/>
    </source>
</evidence>
<evidence type="ECO:0000256" key="13">
    <source>
        <dbReference type="SAM" id="Phobius"/>
    </source>
</evidence>
<keyword evidence="4" id="KW-0633">Potassium transport</keyword>
<reference evidence="14 15" key="1">
    <citation type="journal article" date="2021" name="Nat. Commun.">
        <title>Isolation of a member of the candidate phylum Atribacteria reveals a unique cell membrane structure.</title>
        <authorList>
            <person name="Taiki K."/>
            <person name="Nobu M.K."/>
            <person name="Kusada H."/>
            <person name="Meng X.-Y."/>
            <person name="Hosoki N."/>
            <person name="Uematsu K."/>
            <person name="Yoshioka H."/>
            <person name="Kamagata Y."/>
            <person name="Tamaki H."/>
        </authorList>
    </citation>
    <scope>NUCLEOTIDE SEQUENCE [LARGE SCALE GENOMIC DNA]</scope>
    <source>
        <strain evidence="14 15">RT761</strain>
    </source>
</reference>
<evidence type="ECO:0000256" key="11">
    <source>
        <dbReference type="ARBA" id="ARBA00023303"/>
    </source>
</evidence>
<feature type="transmembrane region" description="Helical" evidence="13">
    <location>
        <begin position="21"/>
        <end position="38"/>
    </location>
</feature>
<keyword evidence="5 13" id="KW-0812">Transmembrane</keyword>
<keyword evidence="3" id="KW-0813">Transport</keyword>
<keyword evidence="10 13" id="KW-0472">Membrane</keyword>
<evidence type="ECO:0000256" key="1">
    <source>
        <dbReference type="ARBA" id="ARBA00004141"/>
    </source>
</evidence>
<sequence>MNIEKTPQKNKFFLASDRIQALTDGIFAIAMTLMVLSIDLPKSVDEIDPNSLGKYLLSLKPDFIHYAMSFILLALFWVDHHQQFYYIKKINRKILWINIFNLLFVALFPFSTSLMGDYPNQPVAAVFFISNLLLISLFLSWNWSAATSHSDLVDPNLDKTIIVREKRYRLIFIVISLVCLVLAFVIPEWSTIPYVFSFFFHFFLKNKNQKNLEEIQ</sequence>
<dbReference type="GO" id="GO:0015252">
    <property type="term" value="F:proton channel activity"/>
    <property type="evidence" value="ECO:0007669"/>
    <property type="project" value="InterPro"/>
</dbReference>
<dbReference type="PANTHER" id="PTHR31462">
    <property type="entry name" value="ENDOSOMAL/LYSOSOMAL POTASSIUM CHANNEL TMEM175"/>
    <property type="match status" value="1"/>
</dbReference>
<dbReference type="AlphaFoldDB" id="A0A7T1AMA5"/>
<keyword evidence="11" id="KW-0407">Ion channel</keyword>
<keyword evidence="7" id="KW-0630">Potassium</keyword>
<dbReference type="RefSeq" id="WP_218111023.1">
    <property type="nucleotide sequence ID" value="NZ_CP065383.1"/>
</dbReference>
<dbReference type="InterPro" id="IPR010617">
    <property type="entry name" value="TMEM175-like"/>
</dbReference>
<evidence type="ECO:0000313" key="15">
    <source>
        <dbReference type="Proteomes" id="UP000594463"/>
    </source>
</evidence>
<evidence type="ECO:0000256" key="3">
    <source>
        <dbReference type="ARBA" id="ARBA00022448"/>
    </source>
</evidence>
<keyword evidence="6" id="KW-0631">Potassium channel</keyword>
<accession>A0A7T1AMA5</accession>
<keyword evidence="8 13" id="KW-1133">Transmembrane helix</keyword>
<dbReference type="EMBL" id="CP065383">
    <property type="protein sequence ID" value="QPM68519.1"/>
    <property type="molecule type" value="Genomic_DNA"/>
</dbReference>
<evidence type="ECO:0000256" key="2">
    <source>
        <dbReference type="ARBA" id="ARBA00006920"/>
    </source>
</evidence>
<comment type="similarity">
    <text evidence="2">Belongs to the TMEM175 family.</text>
</comment>
<keyword evidence="9" id="KW-0406">Ion transport</keyword>
<proteinExistence type="inferred from homology"/>
<dbReference type="Proteomes" id="UP000594463">
    <property type="component" value="Chromosome"/>
</dbReference>
<feature type="transmembrane region" description="Helical" evidence="13">
    <location>
        <begin position="63"/>
        <end position="82"/>
    </location>
</feature>
<feature type="transmembrane region" description="Helical" evidence="13">
    <location>
        <begin position="168"/>
        <end position="186"/>
    </location>
</feature>
<evidence type="ECO:0000256" key="5">
    <source>
        <dbReference type="ARBA" id="ARBA00022692"/>
    </source>
</evidence>
<protein>
    <recommendedName>
        <fullName evidence="16">DUF1211 domain-containing protein</fullName>
    </recommendedName>
</protein>
<dbReference type="Pfam" id="PF06736">
    <property type="entry name" value="TMEM175"/>
    <property type="match status" value="1"/>
</dbReference>
<comment type="subcellular location">
    <subcellularLocation>
        <location evidence="1">Membrane</location>
        <topology evidence="1">Multi-pass membrane protein</topology>
    </subcellularLocation>
</comment>
<name>A0A7T1AMA5_ATRLM</name>
<gene>
    <name evidence="14" type="ORF">RT761_01740</name>
</gene>
<dbReference type="GO" id="GO:0016020">
    <property type="term" value="C:membrane"/>
    <property type="evidence" value="ECO:0007669"/>
    <property type="project" value="UniProtKB-SubCell"/>
</dbReference>
<evidence type="ECO:0000256" key="12">
    <source>
        <dbReference type="ARBA" id="ARBA00034430"/>
    </source>
</evidence>
<evidence type="ECO:0008006" key="16">
    <source>
        <dbReference type="Google" id="ProtNLM"/>
    </source>
</evidence>
<comment type="catalytic activity">
    <reaction evidence="12">
        <text>K(+)(in) = K(+)(out)</text>
        <dbReference type="Rhea" id="RHEA:29463"/>
        <dbReference type="ChEBI" id="CHEBI:29103"/>
    </reaction>
</comment>
<feature type="transmembrane region" description="Helical" evidence="13">
    <location>
        <begin position="123"/>
        <end position="141"/>
    </location>
</feature>
<evidence type="ECO:0000313" key="14">
    <source>
        <dbReference type="EMBL" id="QPM68519.1"/>
    </source>
</evidence>
<keyword evidence="15" id="KW-1185">Reference proteome</keyword>
<feature type="transmembrane region" description="Helical" evidence="13">
    <location>
        <begin position="94"/>
        <end position="111"/>
    </location>
</feature>
<evidence type="ECO:0000256" key="10">
    <source>
        <dbReference type="ARBA" id="ARBA00023136"/>
    </source>
</evidence>
<evidence type="ECO:0000256" key="8">
    <source>
        <dbReference type="ARBA" id="ARBA00022989"/>
    </source>
</evidence>
<evidence type="ECO:0000256" key="7">
    <source>
        <dbReference type="ARBA" id="ARBA00022958"/>
    </source>
</evidence>
<dbReference type="KEGG" id="alam:RT761_01740"/>